<dbReference type="PANTHER" id="PTHR30603:SF57">
    <property type="entry name" value="RNA POLYMERASE SIGMA FACTOR SIGB"/>
    <property type="match status" value="1"/>
</dbReference>
<dbReference type="InterPro" id="IPR013325">
    <property type="entry name" value="RNA_pol_sigma_r2"/>
</dbReference>
<name>A0AAV8FQ94_9POAL</name>
<dbReference type="PANTHER" id="PTHR30603">
    <property type="entry name" value="RNA POLYMERASE SIGMA FACTOR RPO"/>
    <property type="match status" value="1"/>
</dbReference>
<evidence type="ECO:0000259" key="6">
    <source>
        <dbReference type="PROSITE" id="PS00716"/>
    </source>
</evidence>
<dbReference type="InterPro" id="IPR007630">
    <property type="entry name" value="RNA_pol_sigma70_r4"/>
</dbReference>
<dbReference type="InterPro" id="IPR007624">
    <property type="entry name" value="RNA_pol_sigma70_r3"/>
</dbReference>
<gene>
    <name evidence="7" type="ORF">LUZ62_046673</name>
</gene>
<dbReference type="Gene3D" id="1.10.601.10">
    <property type="entry name" value="RNA Polymerase Primary Sigma Factor"/>
    <property type="match status" value="1"/>
</dbReference>
<proteinExistence type="inferred from homology"/>
<dbReference type="Pfam" id="PF04545">
    <property type="entry name" value="Sigma70_r4"/>
    <property type="match status" value="1"/>
</dbReference>
<dbReference type="GO" id="GO:0006352">
    <property type="term" value="P:DNA-templated transcription initiation"/>
    <property type="evidence" value="ECO:0007669"/>
    <property type="project" value="InterPro"/>
</dbReference>
<dbReference type="InterPro" id="IPR014284">
    <property type="entry name" value="RNA_pol_sigma-70_dom"/>
</dbReference>
<dbReference type="EMBL" id="JAMFTS010000002">
    <property type="protein sequence ID" value="KAJ4795427.1"/>
    <property type="molecule type" value="Genomic_DNA"/>
</dbReference>
<organism evidence="7 8">
    <name type="scientific">Rhynchospora pubera</name>
    <dbReference type="NCBI Taxonomy" id="906938"/>
    <lineage>
        <taxon>Eukaryota</taxon>
        <taxon>Viridiplantae</taxon>
        <taxon>Streptophyta</taxon>
        <taxon>Embryophyta</taxon>
        <taxon>Tracheophyta</taxon>
        <taxon>Spermatophyta</taxon>
        <taxon>Magnoliopsida</taxon>
        <taxon>Liliopsida</taxon>
        <taxon>Poales</taxon>
        <taxon>Cyperaceae</taxon>
        <taxon>Cyperoideae</taxon>
        <taxon>Rhynchosporeae</taxon>
        <taxon>Rhynchospora</taxon>
    </lineage>
</organism>
<evidence type="ECO:0000256" key="3">
    <source>
        <dbReference type="ARBA" id="ARBA00023082"/>
    </source>
</evidence>
<dbReference type="SUPFAM" id="SSF88659">
    <property type="entry name" value="Sigma3 and sigma4 domains of RNA polymerase sigma factors"/>
    <property type="match status" value="1"/>
</dbReference>
<dbReference type="PRINTS" id="PR00046">
    <property type="entry name" value="SIGMA70FCT"/>
</dbReference>
<dbReference type="InterPro" id="IPR000943">
    <property type="entry name" value="RNA_pol_sigma70"/>
</dbReference>
<keyword evidence="4" id="KW-0238">DNA-binding</keyword>
<dbReference type="InterPro" id="IPR007627">
    <property type="entry name" value="RNA_pol_sigma70_r2"/>
</dbReference>
<dbReference type="CDD" id="cd06171">
    <property type="entry name" value="Sigma70_r4"/>
    <property type="match status" value="1"/>
</dbReference>
<dbReference type="Pfam" id="PF04542">
    <property type="entry name" value="Sigma70_r2"/>
    <property type="match status" value="1"/>
</dbReference>
<dbReference type="GO" id="GO:0003677">
    <property type="term" value="F:DNA binding"/>
    <property type="evidence" value="ECO:0007669"/>
    <property type="project" value="UniProtKB-KW"/>
</dbReference>
<dbReference type="SUPFAM" id="SSF88946">
    <property type="entry name" value="Sigma2 domain of RNA polymerase sigma factors"/>
    <property type="match status" value="1"/>
</dbReference>
<keyword evidence="3" id="KW-0731">Sigma factor</keyword>
<evidence type="ECO:0000256" key="1">
    <source>
        <dbReference type="ARBA" id="ARBA00007788"/>
    </source>
</evidence>
<dbReference type="Gene3D" id="1.10.10.10">
    <property type="entry name" value="Winged helix-like DNA-binding domain superfamily/Winged helix DNA-binding domain"/>
    <property type="match status" value="1"/>
</dbReference>
<sequence>MAASSSLTASAPHFCCPRRRGVSGVGVSPLWSCKFRETGKHTASSKRYFQRIDQKASLTIISRTTQFRCRATTMEVALANETLLTGEEAVITAAAAEAVALARAAFEVAQEAVQLSETSDFSNKPGPQALSLESTLSITDKIFQNSFDGGTIQIQEKVSSSVDYAKVQLSETSDFSNKPGPQALSLESTLSITDKIFQNLFDGVTIQIQEKVSSSGDYVKVQLSETSDFSNKPGPQASLESTLSITDKIFQNPFDGGTIQIQEKVSSSVDYVKVKVASTRQDERRARRQRAAEKVVGVATVKLGVGKKKTQIFSENDSKDPVKMFKRIAGAYKALTMEEEKELSEGVQDLLSLKAIEKELTEQHGQDPSFAMWAAAAQIDQRTLRRRLEHGMRCREKMIKCNIRLVVSIARKSAGAGFALGDLVQEGCQGMVKAVEKFDGSRGFKFSTYAHWWIKQSIRKYLSEKSRLIHLPLSVVNASYRVREAIKELRRSGRKLKDIDTAEIAKLARVTEKKVKIVMLLPKTPKSLDAMIGLDKNVKLSDTIPCHEEDSLSFIMNKEFTKAGIKRVLDTLTAREKMVVRCRYGLEDGRAKTLQEIGDTLGISRERVRQIESCAFRKLKSKKRIELLEGYIKAFGPGY</sequence>
<protein>
    <submittedName>
        <fullName evidence="7">RNA polymerase sigma factor</fullName>
    </submittedName>
</protein>
<keyword evidence="8" id="KW-1185">Reference proteome</keyword>
<evidence type="ECO:0000256" key="2">
    <source>
        <dbReference type="ARBA" id="ARBA00023015"/>
    </source>
</evidence>
<dbReference type="GO" id="GO:0016987">
    <property type="term" value="F:sigma factor activity"/>
    <property type="evidence" value="ECO:0007669"/>
    <property type="project" value="UniProtKB-KW"/>
</dbReference>
<dbReference type="InterPro" id="IPR036388">
    <property type="entry name" value="WH-like_DNA-bd_sf"/>
</dbReference>
<evidence type="ECO:0000313" key="8">
    <source>
        <dbReference type="Proteomes" id="UP001140206"/>
    </source>
</evidence>
<feature type="domain" description="RNA polymerase sigma-70" evidence="6">
    <location>
        <begin position="593"/>
        <end position="619"/>
    </location>
</feature>
<dbReference type="InterPro" id="IPR050239">
    <property type="entry name" value="Sigma-70_RNA_pol_init_factors"/>
</dbReference>
<dbReference type="Proteomes" id="UP001140206">
    <property type="component" value="Chromosome 2"/>
</dbReference>
<dbReference type="PROSITE" id="PS00716">
    <property type="entry name" value="SIGMA70_2"/>
    <property type="match status" value="1"/>
</dbReference>
<comment type="caution">
    <text evidence="7">The sequence shown here is derived from an EMBL/GenBank/DDBJ whole genome shotgun (WGS) entry which is preliminary data.</text>
</comment>
<reference evidence="7" key="1">
    <citation type="submission" date="2022-08" db="EMBL/GenBank/DDBJ databases">
        <authorList>
            <person name="Marques A."/>
        </authorList>
    </citation>
    <scope>NUCLEOTIDE SEQUENCE</scope>
    <source>
        <strain evidence="7">RhyPub2mFocal</strain>
        <tissue evidence="7">Leaves</tissue>
    </source>
</reference>
<evidence type="ECO:0000256" key="4">
    <source>
        <dbReference type="ARBA" id="ARBA00023125"/>
    </source>
</evidence>
<dbReference type="NCBIfam" id="TIGR02937">
    <property type="entry name" value="sigma70-ECF"/>
    <property type="match status" value="1"/>
</dbReference>
<keyword evidence="5" id="KW-0804">Transcription</keyword>
<comment type="similarity">
    <text evidence="1">Belongs to the sigma-70 factor family.</text>
</comment>
<keyword evidence="2" id="KW-0805">Transcription regulation</keyword>
<dbReference type="AlphaFoldDB" id="A0AAV8FQ94"/>
<evidence type="ECO:0000256" key="5">
    <source>
        <dbReference type="ARBA" id="ARBA00023163"/>
    </source>
</evidence>
<evidence type="ECO:0000313" key="7">
    <source>
        <dbReference type="EMBL" id="KAJ4795427.1"/>
    </source>
</evidence>
<accession>A0AAV8FQ94</accession>
<dbReference type="Pfam" id="PF04539">
    <property type="entry name" value="Sigma70_r3"/>
    <property type="match status" value="1"/>
</dbReference>
<dbReference type="InterPro" id="IPR013324">
    <property type="entry name" value="RNA_pol_sigma_r3/r4-like"/>
</dbReference>